<reference evidence="1" key="1">
    <citation type="journal article" date="2022" name="Int. J. Syst. Evol. Microbiol.">
        <title>Apilactobacillus apisilvae sp. nov., Nicolia spurrieriana gen. nov. sp. nov., Bombilactobacillus folatiphilus sp. nov. and Bombilactobacillus thymidiniphilus sp. nov., four new lactic acid bacterial isolates from stingless bees Tetragonula carbonaria and Austroplebeia australis.</title>
        <authorList>
            <person name="Oliphant S.A."/>
            <person name="Watson-Haigh N.S."/>
            <person name="Sumby K.M."/>
            <person name="Gardner J."/>
            <person name="Groom S."/>
            <person name="Jiranek V."/>
        </authorList>
    </citation>
    <scope>NUCLEOTIDE SEQUENCE</scope>
    <source>
        <strain evidence="1">SGEP1_A5</strain>
    </source>
</reference>
<dbReference type="KEGG" id="lbe:MOO44_04710"/>
<evidence type="ECO:0000313" key="2">
    <source>
        <dbReference type="Proteomes" id="UP000831181"/>
    </source>
</evidence>
<sequence length="71" mass="8428">MADFEEDTTLDRKMSEVYDWSDSDTPVRDALWDYFMEHNNHDTIKTSDEMDKYEAMSDDEVKANAEKVLKK</sequence>
<protein>
    <submittedName>
        <fullName evidence="1">Uncharacterized protein</fullName>
    </submittedName>
</protein>
<keyword evidence="2" id="KW-1185">Reference proteome</keyword>
<dbReference type="RefSeq" id="WP_260117267.1">
    <property type="nucleotide sequence ID" value="NZ_CP093361.1"/>
</dbReference>
<accession>A0A976RTT6</accession>
<dbReference type="InterPro" id="IPR056216">
    <property type="entry name" value="P8-like"/>
</dbReference>
<proteinExistence type="predicted"/>
<dbReference type="Proteomes" id="UP000831181">
    <property type="component" value="Chromosome"/>
</dbReference>
<dbReference type="AlphaFoldDB" id="A0A976RTT6"/>
<dbReference type="EMBL" id="CP093361">
    <property type="protein sequence ID" value="UQS87459.1"/>
    <property type="molecule type" value="Genomic_DNA"/>
</dbReference>
<organism evidence="1 2">
    <name type="scientific">Nicoliella spurrieriana</name>
    <dbReference type="NCBI Taxonomy" id="2925830"/>
    <lineage>
        <taxon>Bacteria</taxon>
        <taxon>Bacillati</taxon>
        <taxon>Bacillota</taxon>
        <taxon>Bacilli</taxon>
        <taxon>Lactobacillales</taxon>
        <taxon>Lactobacillaceae</taxon>
        <taxon>Nicoliella</taxon>
    </lineage>
</organism>
<name>A0A976RTT6_9LACO</name>
<dbReference type="Pfam" id="PF24305">
    <property type="entry name" value="P8"/>
    <property type="match status" value="1"/>
</dbReference>
<evidence type="ECO:0000313" key="1">
    <source>
        <dbReference type="EMBL" id="UQS87459.1"/>
    </source>
</evidence>
<gene>
    <name evidence="1" type="ORF">MOO44_04710</name>
</gene>